<keyword evidence="2" id="KW-1133">Transmembrane helix</keyword>
<sequence>MLERPGQGHTCRSAHSAPQGPPLGWHVATWVTVGLLVLLAACSLAVAMTRLGLPAPGEPTPRTDEAIVHGLLSLVWFGLLVGVLVALVVFSRGTRRVADRFSDQWRWYPRPRLVLRLYGLVAIVTIVAQVFAGAGWRQVLVAATVVRFVGILLLIGAVLMAWARIRGLASDSAAQTYAAAADPPPVSRYAWDDEIPAPRSEPEPPARPAAPIVEQPRGLAPHRAPLNAVASDADWNPHHWEPES</sequence>
<feature type="transmembrane region" description="Helical" evidence="2">
    <location>
        <begin position="23"/>
        <end position="46"/>
    </location>
</feature>
<keyword evidence="2" id="KW-0472">Membrane</keyword>
<reference evidence="3 4" key="1">
    <citation type="submission" date="2021-01" db="EMBL/GenBank/DDBJ databases">
        <title>Actinoplanes sp. nov. LDG1-06 isolated from lichen.</title>
        <authorList>
            <person name="Saeng-In P."/>
            <person name="Phongsopitanun W."/>
            <person name="Kanchanasin P."/>
            <person name="Yuki M."/>
            <person name="Kudo T."/>
            <person name="Ohkuma M."/>
            <person name="Tanasupawat S."/>
        </authorList>
    </citation>
    <scope>NUCLEOTIDE SEQUENCE [LARGE SCALE GENOMIC DNA]</scope>
    <source>
        <strain evidence="3 4">LDG1-06</strain>
    </source>
</reference>
<feature type="transmembrane region" description="Helical" evidence="2">
    <location>
        <begin position="140"/>
        <end position="162"/>
    </location>
</feature>
<evidence type="ECO:0000313" key="3">
    <source>
        <dbReference type="EMBL" id="MBM2621506.1"/>
    </source>
</evidence>
<gene>
    <name evidence="3" type="ORF">JIG36_38980</name>
</gene>
<dbReference type="Proteomes" id="UP000632138">
    <property type="component" value="Unassembled WGS sequence"/>
</dbReference>
<dbReference type="EMBL" id="JAENHP010000020">
    <property type="protein sequence ID" value="MBM2621506.1"/>
    <property type="molecule type" value="Genomic_DNA"/>
</dbReference>
<keyword evidence="4" id="KW-1185">Reference proteome</keyword>
<feature type="transmembrane region" description="Helical" evidence="2">
    <location>
        <begin position="113"/>
        <end position="134"/>
    </location>
</feature>
<accession>A0ABS2ANT7</accession>
<feature type="region of interest" description="Disordered" evidence="1">
    <location>
        <begin position="188"/>
        <end position="244"/>
    </location>
</feature>
<protein>
    <recommendedName>
        <fullName evidence="5">DUF2975 domain-containing protein</fullName>
    </recommendedName>
</protein>
<evidence type="ECO:0008006" key="5">
    <source>
        <dbReference type="Google" id="ProtNLM"/>
    </source>
</evidence>
<keyword evidence="2" id="KW-0812">Transmembrane</keyword>
<dbReference type="RefSeq" id="WP_203381486.1">
    <property type="nucleotide sequence ID" value="NZ_JAENHP010000020.1"/>
</dbReference>
<organism evidence="3 4">
    <name type="scientific">Paractinoplanes ovalisporus</name>
    <dbReference type="NCBI Taxonomy" id="2810368"/>
    <lineage>
        <taxon>Bacteria</taxon>
        <taxon>Bacillati</taxon>
        <taxon>Actinomycetota</taxon>
        <taxon>Actinomycetes</taxon>
        <taxon>Micromonosporales</taxon>
        <taxon>Micromonosporaceae</taxon>
        <taxon>Paractinoplanes</taxon>
    </lineage>
</organism>
<evidence type="ECO:0000256" key="2">
    <source>
        <dbReference type="SAM" id="Phobius"/>
    </source>
</evidence>
<evidence type="ECO:0000313" key="4">
    <source>
        <dbReference type="Proteomes" id="UP000632138"/>
    </source>
</evidence>
<evidence type="ECO:0000256" key="1">
    <source>
        <dbReference type="SAM" id="MobiDB-lite"/>
    </source>
</evidence>
<comment type="caution">
    <text evidence="3">The sequence shown here is derived from an EMBL/GenBank/DDBJ whole genome shotgun (WGS) entry which is preliminary data.</text>
</comment>
<proteinExistence type="predicted"/>
<feature type="transmembrane region" description="Helical" evidence="2">
    <location>
        <begin position="66"/>
        <end position="92"/>
    </location>
</feature>
<feature type="compositionally biased region" description="Basic and acidic residues" evidence="1">
    <location>
        <begin position="235"/>
        <end position="244"/>
    </location>
</feature>
<name>A0ABS2ANT7_9ACTN</name>